<comment type="caution">
    <text evidence="1">The sequence shown here is derived from an EMBL/GenBank/DDBJ whole genome shotgun (WGS) entry which is preliminary data.</text>
</comment>
<accession>A0ACC2XG37</accession>
<proteinExistence type="predicted"/>
<evidence type="ECO:0000313" key="2">
    <source>
        <dbReference type="Proteomes" id="UP001234202"/>
    </source>
</evidence>
<sequence>MSKRSNSTIQGLTLPLRLYVSFDYPPQSAWVQHLQNTTAWATGITISRKHVGGIPDEVTTDVASDIRNPANDVFFETDGSAFAALEGAAFKLDVHAAENWERGDERVKICDDPKPDHMHACPTCDAQGIRCLDLIMIDTQVRCDQCLDVPKTALTPEVRMLPASFLNFYHLVCFQTQKLADRYPEAFRLIPKCHARDAIDKRNWEEEGSGPVAVAPLDDIVQDLLGSLNNEPLTDFTVPGIELDSSSTNRTKQPSMLYTYWVDVTKVTQW</sequence>
<dbReference type="EMBL" id="JASBWV010000013">
    <property type="protein sequence ID" value="KAJ9123010.1"/>
    <property type="molecule type" value="Genomic_DNA"/>
</dbReference>
<evidence type="ECO:0000313" key="1">
    <source>
        <dbReference type="EMBL" id="KAJ9123010.1"/>
    </source>
</evidence>
<reference evidence="1" key="1">
    <citation type="submission" date="2023-04" db="EMBL/GenBank/DDBJ databases">
        <title>Draft Genome sequencing of Naganishia species isolated from polar environments using Oxford Nanopore Technology.</title>
        <authorList>
            <person name="Leo P."/>
            <person name="Venkateswaran K."/>
        </authorList>
    </citation>
    <scope>NUCLEOTIDE SEQUENCE</scope>
    <source>
        <strain evidence="1">DBVPG 5303</strain>
    </source>
</reference>
<dbReference type="Proteomes" id="UP001234202">
    <property type="component" value="Unassembled WGS sequence"/>
</dbReference>
<protein>
    <submittedName>
        <fullName evidence="1">Uncharacterized protein</fullName>
    </submittedName>
</protein>
<name>A0ACC2XG37_9TREE</name>
<keyword evidence="2" id="KW-1185">Reference proteome</keyword>
<organism evidence="1 2">
    <name type="scientific">Naganishia onofrii</name>
    <dbReference type="NCBI Taxonomy" id="1851511"/>
    <lineage>
        <taxon>Eukaryota</taxon>
        <taxon>Fungi</taxon>
        <taxon>Dikarya</taxon>
        <taxon>Basidiomycota</taxon>
        <taxon>Agaricomycotina</taxon>
        <taxon>Tremellomycetes</taxon>
        <taxon>Filobasidiales</taxon>
        <taxon>Filobasidiaceae</taxon>
        <taxon>Naganishia</taxon>
    </lineage>
</organism>
<gene>
    <name evidence="1" type="ORF">QFC24_004049</name>
</gene>